<dbReference type="InterPro" id="IPR019629">
    <property type="entry name" value="Uncharacterised_HI1736/YgjV"/>
</dbReference>
<comment type="caution">
    <text evidence="2">The sequence shown here is derived from an EMBL/GenBank/DDBJ whole genome shotgun (WGS) entry which is preliminary data.</text>
</comment>
<name>A0A645CZH7_9ZZZZ</name>
<keyword evidence="1" id="KW-1133">Transmembrane helix</keyword>
<feature type="transmembrane region" description="Helical" evidence="1">
    <location>
        <begin position="60"/>
        <end position="83"/>
    </location>
</feature>
<feature type="transmembrane region" description="Helical" evidence="1">
    <location>
        <begin position="95"/>
        <end position="112"/>
    </location>
</feature>
<organism evidence="2">
    <name type="scientific">bioreactor metagenome</name>
    <dbReference type="NCBI Taxonomy" id="1076179"/>
    <lineage>
        <taxon>unclassified sequences</taxon>
        <taxon>metagenomes</taxon>
        <taxon>ecological metagenomes</taxon>
    </lineage>
</organism>
<dbReference type="Pfam" id="PF10688">
    <property type="entry name" value="Imp-YgjV"/>
    <property type="match status" value="1"/>
</dbReference>
<keyword evidence="1" id="KW-0472">Membrane</keyword>
<dbReference type="AlphaFoldDB" id="A0A645CZH7"/>
<evidence type="ECO:0008006" key="3">
    <source>
        <dbReference type="Google" id="ProtNLM"/>
    </source>
</evidence>
<gene>
    <name evidence="2" type="ORF">SDC9_129380</name>
</gene>
<evidence type="ECO:0000256" key="1">
    <source>
        <dbReference type="SAM" id="Phobius"/>
    </source>
</evidence>
<feature type="transmembrane region" description="Helical" evidence="1">
    <location>
        <begin position="156"/>
        <end position="180"/>
    </location>
</feature>
<accession>A0A645CZH7</accession>
<proteinExistence type="predicted"/>
<evidence type="ECO:0000313" key="2">
    <source>
        <dbReference type="EMBL" id="MPM82319.1"/>
    </source>
</evidence>
<reference evidence="2" key="1">
    <citation type="submission" date="2019-08" db="EMBL/GenBank/DDBJ databases">
        <authorList>
            <person name="Kucharzyk K."/>
            <person name="Murdoch R.W."/>
            <person name="Higgins S."/>
            <person name="Loffler F."/>
        </authorList>
    </citation>
    <scope>NUCLEOTIDE SEQUENCE</scope>
</reference>
<sequence length="193" mass="22056">MNWSALAVSKRERSYRGRTLHYVVAQIIGFLGAAILILSYQCKDSKRLFAMQMSANAVYIIHFFMLGAFSGCVNLLISFFRNLMLFRSDLKWTQAKGWMWFYIGLNILMAGLTWKDLFSIFPCVAMITMTIVMWTRDGKKIRLASLLVNSPAWLTYDIYTMSYSGILCELFSMISVLVSIKRFGLKALSGDEA</sequence>
<keyword evidence="1" id="KW-0812">Transmembrane</keyword>
<protein>
    <recommendedName>
        <fullName evidence="3">Inner membrane protein YgjV</fullName>
    </recommendedName>
</protein>
<feature type="transmembrane region" description="Helical" evidence="1">
    <location>
        <begin position="20"/>
        <end position="40"/>
    </location>
</feature>
<dbReference type="EMBL" id="VSSQ01031432">
    <property type="protein sequence ID" value="MPM82319.1"/>
    <property type="molecule type" value="Genomic_DNA"/>
</dbReference>